<gene>
    <name evidence="1" type="ORF">PCOR1329_LOCUS48931</name>
</gene>
<evidence type="ECO:0000313" key="2">
    <source>
        <dbReference type="Proteomes" id="UP001189429"/>
    </source>
</evidence>
<sequence>MPLQAAWCFVRTADRFRLGADRRYVLHSHVFPAGVRAALTGSPFLGHLGPDHSADEFSDQLANLEGHVLSLILVKELWSPSPLTYLTDEQILHQDFWRRLGVKDPLFFFEVVDVAMLQQPCRVFQHLGGARPRATFFQMSVASRRRLGDAIFDGDRNVEQTFNAWAARHGQLLDGDANDVGQLRCCIALHVPTAVLISEGKWRSFCIPWTTGKHGGGAGFHLVRHIMLGDRPEVDDNEDDQNPAHVLSPDLLQGLINTMQLLVQNNPLQANDVTFYVDWAQRLRTDVVRHSHMRGEKAHRMEHLINCLMLAALGKDAHRLRDTVARALAASVIQDSVRQYYRNILDEPRRIPSATSIYRHRLTVHLGFCRLVAEHTEELLNGPGGACRWGTLDSSQQANHDLLYHGSVTMAAYDLSARFEDALEVIRMAALPPDQQDGSLQVRFGRLASALKLRAGVPVGVGSGKSSLRRKMHALVHGCLLTSSSWKGAARLITSTFAWTGDLGTDSGITQFAESMRTLFGEWVVQADAPPAPRPGMSEIPSASMLTLASFAG</sequence>
<comment type="caution">
    <text evidence="1">The sequence shown here is derived from an EMBL/GenBank/DDBJ whole genome shotgun (WGS) entry which is preliminary data.</text>
</comment>
<reference evidence="1" key="1">
    <citation type="submission" date="2023-10" db="EMBL/GenBank/DDBJ databases">
        <authorList>
            <person name="Chen Y."/>
            <person name="Shah S."/>
            <person name="Dougan E. K."/>
            <person name="Thang M."/>
            <person name="Chan C."/>
        </authorList>
    </citation>
    <scope>NUCLEOTIDE SEQUENCE [LARGE SCALE GENOMIC DNA]</scope>
</reference>
<keyword evidence="2" id="KW-1185">Reference proteome</keyword>
<dbReference type="EMBL" id="CAUYUJ010015918">
    <property type="protein sequence ID" value="CAK0859615.1"/>
    <property type="molecule type" value="Genomic_DNA"/>
</dbReference>
<evidence type="ECO:0008006" key="3">
    <source>
        <dbReference type="Google" id="ProtNLM"/>
    </source>
</evidence>
<dbReference type="Proteomes" id="UP001189429">
    <property type="component" value="Unassembled WGS sequence"/>
</dbReference>
<protein>
    <recommendedName>
        <fullName evidence="3">Anaphase-promoting complex subunit 5</fullName>
    </recommendedName>
</protein>
<name>A0ABN9UIU6_9DINO</name>
<accession>A0ABN9UIU6</accession>
<evidence type="ECO:0000313" key="1">
    <source>
        <dbReference type="EMBL" id="CAK0859615.1"/>
    </source>
</evidence>
<organism evidence="1 2">
    <name type="scientific">Prorocentrum cordatum</name>
    <dbReference type="NCBI Taxonomy" id="2364126"/>
    <lineage>
        <taxon>Eukaryota</taxon>
        <taxon>Sar</taxon>
        <taxon>Alveolata</taxon>
        <taxon>Dinophyceae</taxon>
        <taxon>Prorocentrales</taxon>
        <taxon>Prorocentraceae</taxon>
        <taxon>Prorocentrum</taxon>
    </lineage>
</organism>
<proteinExistence type="predicted"/>